<dbReference type="SUPFAM" id="SSF50939">
    <property type="entry name" value="Sialidases"/>
    <property type="match status" value="1"/>
</dbReference>
<comment type="caution">
    <text evidence="2">The sequence shown here is derived from an EMBL/GenBank/DDBJ whole genome shotgun (WGS) entry which is preliminary data.</text>
</comment>
<dbReference type="CDD" id="cd15482">
    <property type="entry name" value="Sialidase_non-viral"/>
    <property type="match status" value="1"/>
</dbReference>
<feature type="non-terminal residue" evidence="2">
    <location>
        <position position="1"/>
    </location>
</feature>
<proteinExistence type="predicted"/>
<keyword evidence="3" id="KW-1185">Reference proteome</keyword>
<dbReference type="Proteomes" id="UP000007350">
    <property type="component" value="Unassembled WGS sequence"/>
</dbReference>
<reference evidence="2 3" key="1">
    <citation type="journal article" date="2012" name="BMC Genomics">
        <title>Comparative genomic analysis of human infective Trypanosoma cruzi lineages with the bat-restricted subspecies T. cruzi marinkellei.</title>
        <authorList>
            <person name="Franzen O."/>
            <person name="Talavera-Lopez C."/>
            <person name="Ochaya S."/>
            <person name="Butler C.E."/>
            <person name="Messenger L.A."/>
            <person name="Lewis M.D."/>
            <person name="Llewellyn M.S."/>
            <person name="Marinkelle C.J."/>
            <person name="Tyler K.M."/>
            <person name="Miles M.A."/>
            <person name="Andersson B."/>
        </authorList>
    </citation>
    <scope>NUCLEOTIDE SEQUENCE [LARGE SCALE GENOMIC DNA]</scope>
    <source>
        <strain evidence="2 3">B7</strain>
    </source>
</reference>
<evidence type="ECO:0000313" key="3">
    <source>
        <dbReference type="Proteomes" id="UP000007350"/>
    </source>
</evidence>
<name>K2MWT3_TRYCR</name>
<dbReference type="Gene3D" id="2.120.10.10">
    <property type="match status" value="1"/>
</dbReference>
<feature type="domain" description="Sialidase" evidence="1">
    <location>
        <begin position="4"/>
        <end position="187"/>
    </location>
</feature>
<dbReference type="InterPro" id="IPR011040">
    <property type="entry name" value="Sialidase"/>
</dbReference>
<evidence type="ECO:0000313" key="2">
    <source>
        <dbReference type="EMBL" id="EKF39683.1"/>
    </source>
</evidence>
<dbReference type="InterPro" id="IPR036278">
    <property type="entry name" value="Sialidase_sf"/>
</dbReference>
<feature type="non-terminal residue" evidence="2">
    <location>
        <position position="238"/>
    </location>
</feature>
<dbReference type="GO" id="GO:0004308">
    <property type="term" value="F:exo-alpha-sialidase activity"/>
    <property type="evidence" value="ECO:0007669"/>
    <property type="project" value="InterPro"/>
</dbReference>
<accession>K2MWT3</accession>
<evidence type="ECO:0000259" key="1">
    <source>
        <dbReference type="Pfam" id="PF13859"/>
    </source>
</evidence>
<organism evidence="2 3">
    <name type="scientific">Trypanosoma cruzi marinkellei</name>
    <dbReference type="NCBI Taxonomy" id="85056"/>
    <lineage>
        <taxon>Eukaryota</taxon>
        <taxon>Discoba</taxon>
        <taxon>Euglenozoa</taxon>
        <taxon>Kinetoplastea</taxon>
        <taxon>Metakinetoplastina</taxon>
        <taxon>Trypanosomatida</taxon>
        <taxon>Trypanosomatidae</taxon>
        <taxon>Trypanosoma</taxon>
        <taxon>Schizotrypanum</taxon>
    </lineage>
</organism>
<sequence length="238" mass="25957">TGGDTLLFPVEATKKEDDGETVSLIIYSLKDTNNWGMSKEISADGCGDPSVVEWKYTKLIVMTACDDGRCRVYESGDVGESLTEALGTHSCVWGNPKARMKRVASGLTAANIEDRDVMLVTLPVYSKPPKGREDNEQGIIRLWLTDNTHVVDIGSVSEEEEDAAASSLLCKSTGSGDDKKEELIALYGRKKGGEKTSFSMVFVCLTRQLERVKEVLTTWKEVHGGVSNLCLSLRANEG</sequence>
<dbReference type="AlphaFoldDB" id="K2MWT3"/>
<protein>
    <submittedName>
        <fullName evidence="2">Trans-sialidase, putative</fullName>
    </submittedName>
</protein>
<dbReference type="EMBL" id="AHKC01000398">
    <property type="protein sequence ID" value="EKF39683.1"/>
    <property type="molecule type" value="Genomic_DNA"/>
</dbReference>
<dbReference type="PRINTS" id="PR01803">
    <property type="entry name" value="TCSIALIDASE"/>
</dbReference>
<gene>
    <name evidence="2" type="ORF">MOQ_000085</name>
</gene>
<dbReference type="Pfam" id="PF13859">
    <property type="entry name" value="BNR_3"/>
    <property type="match status" value="1"/>
</dbReference>
<dbReference type="InterPro" id="IPR008377">
    <property type="entry name" value="Sialidase_trypan"/>
</dbReference>